<dbReference type="Gene3D" id="3.30.980.40">
    <property type="match status" value="1"/>
</dbReference>
<reference evidence="17 18" key="1">
    <citation type="submission" date="2014-12" db="EMBL/GenBank/DDBJ databases">
        <title>Genome assembly of Enhygromyxa salina DSM 15201.</title>
        <authorList>
            <person name="Sharma G."/>
            <person name="Subramanian S."/>
        </authorList>
    </citation>
    <scope>NUCLEOTIDE SEQUENCE [LARGE SCALE GENOMIC DNA]</scope>
    <source>
        <strain evidence="17 18">DSM 15201</strain>
    </source>
</reference>
<evidence type="ECO:0000256" key="6">
    <source>
        <dbReference type="ARBA" id="ARBA00022741"/>
    </source>
</evidence>
<proteinExistence type="inferred from homology"/>
<dbReference type="InterPro" id="IPR036390">
    <property type="entry name" value="WH_DNA-bd_sf"/>
</dbReference>
<comment type="subcellular location">
    <subcellularLocation>
        <location evidence="1">Cell membrane</location>
        <topology evidence="1">Multi-pass membrane protein</topology>
    </subcellularLocation>
</comment>
<feature type="domain" description="FtsK" evidence="16">
    <location>
        <begin position="559"/>
        <end position="806"/>
    </location>
</feature>
<evidence type="ECO:0000256" key="11">
    <source>
        <dbReference type="ARBA" id="ARBA00023136"/>
    </source>
</evidence>
<evidence type="ECO:0000256" key="15">
    <source>
        <dbReference type="SAM" id="Phobius"/>
    </source>
</evidence>
<feature type="compositionally biased region" description="Acidic residues" evidence="14">
    <location>
        <begin position="334"/>
        <end position="359"/>
    </location>
</feature>
<keyword evidence="4 17" id="KW-0132">Cell division</keyword>
<dbReference type="EMBL" id="JMCC02000058">
    <property type="protein sequence ID" value="KIG15257.1"/>
    <property type="molecule type" value="Genomic_DNA"/>
</dbReference>
<dbReference type="Pfam" id="PF09397">
    <property type="entry name" value="FtsK_gamma"/>
    <property type="match status" value="1"/>
</dbReference>
<keyword evidence="6 13" id="KW-0547">Nucleotide-binding</keyword>
<keyword evidence="7" id="KW-0159">Chromosome partition</keyword>
<dbReference type="AlphaFoldDB" id="A0A0C2D5G1"/>
<comment type="caution">
    <text evidence="17">The sequence shown here is derived from an EMBL/GenBank/DDBJ whole genome shotgun (WGS) entry which is preliminary data.</text>
</comment>
<dbReference type="GO" id="GO:0005524">
    <property type="term" value="F:ATP binding"/>
    <property type="evidence" value="ECO:0007669"/>
    <property type="project" value="UniProtKB-UniRule"/>
</dbReference>
<feature type="region of interest" description="Disordered" evidence="14">
    <location>
        <begin position="205"/>
        <end position="410"/>
    </location>
</feature>
<evidence type="ECO:0000256" key="1">
    <source>
        <dbReference type="ARBA" id="ARBA00004651"/>
    </source>
</evidence>
<evidence type="ECO:0000256" key="2">
    <source>
        <dbReference type="ARBA" id="ARBA00006474"/>
    </source>
</evidence>
<evidence type="ECO:0000256" key="13">
    <source>
        <dbReference type="PROSITE-ProRule" id="PRU00289"/>
    </source>
</evidence>
<keyword evidence="8 13" id="KW-0067">ATP-binding</keyword>
<dbReference type="InterPro" id="IPR002543">
    <property type="entry name" value="FtsK_dom"/>
</dbReference>
<feature type="transmembrane region" description="Helical" evidence="15">
    <location>
        <begin position="147"/>
        <end position="171"/>
    </location>
</feature>
<dbReference type="InterPro" id="IPR036388">
    <property type="entry name" value="WH-like_DNA-bd_sf"/>
</dbReference>
<dbReference type="PANTHER" id="PTHR22683">
    <property type="entry name" value="SPORULATION PROTEIN RELATED"/>
    <property type="match status" value="1"/>
</dbReference>
<evidence type="ECO:0000256" key="14">
    <source>
        <dbReference type="SAM" id="MobiDB-lite"/>
    </source>
</evidence>
<feature type="transmembrane region" description="Helical" evidence="15">
    <location>
        <begin position="21"/>
        <end position="45"/>
    </location>
</feature>
<evidence type="ECO:0000256" key="4">
    <source>
        <dbReference type="ARBA" id="ARBA00022618"/>
    </source>
</evidence>
<dbReference type="InterPro" id="IPR041027">
    <property type="entry name" value="FtsK_alpha"/>
</dbReference>
<evidence type="ECO:0000313" key="17">
    <source>
        <dbReference type="EMBL" id="KIG15257.1"/>
    </source>
</evidence>
<feature type="compositionally biased region" description="Acidic residues" evidence="14">
    <location>
        <begin position="210"/>
        <end position="264"/>
    </location>
</feature>
<evidence type="ECO:0000256" key="12">
    <source>
        <dbReference type="ARBA" id="ARBA00023306"/>
    </source>
</evidence>
<dbReference type="SMART" id="SM00843">
    <property type="entry name" value="Ftsk_gamma"/>
    <property type="match status" value="1"/>
</dbReference>
<feature type="compositionally biased region" description="Basic residues" evidence="14">
    <location>
        <begin position="270"/>
        <end position="291"/>
    </location>
</feature>
<dbReference type="PANTHER" id="PTHR22683:SF41">
    <property type="entry name" value="DNA TRANSLOCASE FTSK"/>
    <property type="match status" value="1"/>
</dbReference>
<dbReference type="Gene3D" id="1.10.10.10">
    <property type="entry name" value="Winged helix-like DNA-binding domain superfamily/Winged helix DNA-binding domain"/>
    <property type="match status" value="1"/>
</dbReference>
<keyword evidence="3" id="KW-1003">Cell membrane</keyword>
<name>A0A0C2D5G1_9BACT</name>
<protein>
    <submittedName>
        <fullName evidence="17">Cell division protein FtsK</fullName>
    </submittedName>
</protein>
<feature type="transmembrane region" description="Helical" evidence="15">
    <location>
        <begin position="57"/>
        <end position="86"/>
    </location>
</feature>
<keyword evidence="12" id="KW-0131">Cell cycle</keyword>
<dbReference type="InterPro" id="IPR018541">
    <property type="entry name" value="Ftsk_gamma"/>
</dbReference>
<evidence type="ECO:0000313" key="18">
    <source>
        <dbReference type="Proteomes" id="UP000031599"/>
    </source>
</evidence>
<dbReference type="Pfam" id="PF01580">
    <property type="entry name" value="FtsK_SpoIIIE"/>
    <property type="match status" value="1"/>
</dbReference>
<dbReference type="Pfam" id="PF13491">
    <property type="entry name" value="FtsK_4TM"/>
    <property type="match status" value="1"/>
</dbReference>
<keyword evidence="11 15" id="KW-0472">Membrane</keyword>
<keyword evidence="10" id="KW-0238">DNA-binding</keyword>
<dbReference type="PROSITE" id="PS50901">
    <property type="entry name" value="FTSK"/>
    <property type="match status" value="1"/>
</dbReference>
<feature type="region of interest" description="Disordered" evidence="14">
    <location>
        <begin position="922"/>
        <end position="942"/>
    </location>
</feature>
<accession>A0A0C2D5G1</accession>
<dbReference type="Proteomes" id="UP000031599">
    <property type="component" value="Unassembled WGS sequence"/>
</dbReference>
<dbReference type="Pfam" id="PF17854">
    <property type="entry name" value="FtsK_alpha"/>
    <property type="match status" value="1"/>
</dbReference>
<gene>
    <name evidence="17" type="ORF">DB30_05801</name>
</gene>
<dbReference type="SUPFAM" id="SSF52540">
    <property type="entry name" value="P-loop containing nucleoside triphosphate hydrolases"/>
    <property type="match status" value="1"/>
</dbReference>
<keyword evidence="9 15" id="KW-1133">Transmembrane helix</keyword>
<dbReference type="GO" id="GO:0005886">
    <property type="term" value="C:plasma membrane"/>
    <property type="evidence" value="ECO:0007669"/>
    <property type="project" value="UniProtKB-SubCell"/>
</dbReference>
<evidence type="ECO:0000256" key="3">
    <source>
        <dbReference type="ARBA" id="ARBA00022475"/>
    </source>
</evidence>
<evidence type="ECO:0000256" key="10">
    <source>
        <dbReference type="ARBA" id="ARBA00023125"/>
    </source>
</evidence>
<dbReference type="GO" id="GO:0051301">
    <property type="term" value="P:cell division"/>
    <property type="evidence" value="ECO:0007669"/>
    <property type="project" value="UniProtKB-KW"/>
</dbReference>
<evidence type="ECO:0000259" key="16">
    <source>
        <dbReference type="PROSITE" id="PS50901"/>
    </source>
</evidence>
<evidence type="ECO:0000256" key="7">
    <source>
        <dbReference type="ARBA" id="ARBA00022829"/>
    </source>
</evidence>
<dbReference type="RefSeq" id="WP_052552046.1">
    <property type="nucleotide sequence ID" value="NZ_JMCC02000058.1"/>
</dbReference>
<dbReference type="GO" id="GO:0007059">
    <property type="term" value="P:chromosome segregation"/>
    <property type="evidence" value="ECO:0007669"/>
    <property type="project" value="UniProtKB-KW"/>
</dbReference>
<dbReference type="InterPro" id="IPR050206">
    <property type="entry name" value="FtsK/SpoIIIE/SftA"/>
</dbReference>
<dbReference type="InterPro" id="IPR027417">
    <property type="entry name" value="P-loop_NTPase"/>
</dbReference>
<feature type="binding site" evidence="13">
    <location>
        <begin position="576"/>
        <end position="583"/>
    </location>
    <ligand>
        <name>ATP</name>
        <dbReference type="ChEBI" id="CHEBI:30616"/>
    </ligand>
</feature>
<keyword evidence="5 15" id="KW-0812">Transmembrane</keyword>
<sequence>MAKKQRSREPEPSDPGIPRGWGEFLGVALLAIGALMAGGLISYQFGDGNLMGPVGRLVAAALYAGFGMAAYLVVLGVVGIGVKALLGHRMELRMGEGIGFSSATLAGCVLLHVMFPSYRVHGYTAGGLSGELLGEVSIGLFDHAGTYLLTITIMCLGLIASTPLTFGHLLAGSRAVGRGGLWTLRYLWSGVVGIAQAQREYAEQKWEAEATGEAEEEEAYEEEEEEEAYEEEEEAYEEEEEEEEEEEAYEEEEEEEEAGEEAEVEAPASPKKKSKSTRKSTQGKRARKNRKRSDAEAAEVPQIAQADELEAVEPPTPSAPSKSPSSDERPEICVSEDPDLLSGPDADDEEDDAQDEDPEAAANDGPEADGKPGRKKAPLTPAEIAARARAKRTEAVGAANDAKPAPRRDGAQPVQYLQGAYELPPLHLFAAIDKSATKTEIDTDFIYEQAGRIVEAFAHFKIRGKVTKIHPGPVITRYEFKPEAGVKVSRIQNLENDLAMALEAIRIRILAPIPGKSTVGLEVPNKERETVYLQENLADPTYKETGGHLPLVLGKDIVGKAVSIDLGKSPHLLVAGATGSGKSVGVNAMLCSLLYSCTPDQLRLILIDPKMLEFSIYRDIPHLLLPVITDAEKANLALRWAVNEMERRYALLSGAKVRDIKGYNKKMPQLQAEWDAESKALEAEAAGLSAEAMADGEDAVNGSRLSGVQFDAEGNAVAITGGVELPPRPESMPYIVIVIDEFADLMMVASKEVECNVARLAAKARAAGVHLILATQRPSVDVITGTIKNNFPSRIAFQVTSDIDSRTILDQKGAKQLLGMGDMLYMDRGKEPRRIHGCFVSEAEIEKVVEFVRKQAKASYNMEITKAEVETDEADEERAHDPLYDKAVQLVAEAQKVSTSMLQRRLNVGYNRAAKIVERMEEDGAIGPPNGSKPREVFVSAA</sequence>
<dbReference type="InterPro" id="IPR025199">
    <property type="entry name" value="FtsK_4TM"/>
</dbReference>
<dbReference type="SUPFAM" id="SSF46785">
    <property type="entry name" value="Winged helix' DNA-binding domain"/>
    <property type="match status" value="1"/>
</dbReference>
<organism evidence="17 18">
    <name type="scientific">Enhygromyxa salina</name>
    <dbReference type="NCBI Taxonomy" id="215803"/>
    <lineage>
        <taxon>Bacteria</taxon>
        <taxon>Pseudomonadati</taxon>
        <taxon>Myxococcota</taxon>
        <taxon>Polyangia</taxon>
        <taxon>Nannocystales</taxon>
        <taxon>Nannocystaceae</taxon>
        <taxon>Enhygromyxa</taxon>
    </lineage>
</organism>
<evidence type="ECO:0000256" key="9">
    <source>
        <dbReference type="ARBA" id="ARBA00022989"/>
    </source>
</evidence>
<comment type="similarity">
    <text evidence="2">Belongs to the FtsK/SpoIIIE/SftA family.</text>
</comment>
<evidence type="ECO:0000256" key="5">
    <source>
        <dbReference type="ARBA" id="ARBA00022692"/>
    </source>
</evidence>
<evidence type="ECO:0000256" key="8">
    <source>
        <dbReference type="ARBA" id="ARBA00022840"/>
    </source>
</evidence>
<dbReference type="GO" id="GO:0003677">
    <property type="term" value="F:DNA binding"/>
    <property type="evidence" value="ECO:0007669"/>
    <property type="project" value="UniProtKB-KW"/>
</dbReference>
<dbReference type="Gene3D" id="3.40.50.300">
    <property type="entry name" value="P-loop containing nucleotide triphosphate hydrolases"/>
    <property type="match status" value="1"/>
</dbReference>